<sequence length="61" mass="7112">MKYTLLCKQTTKELGIVDENGLLDPSKFHQHVEECPICLDFMEKLVEFIKQNKEDKKINAS</sequence>
<name>A0A0F9SS68_9ZZZZ</name>
<organism evidence="1">
    <name type="scientific">marine sediment metagenome</name>
    <dbReference type="NCBI Taxonomy" id="412755"/>
    <lineage>
        <taxon>unclassified sequences</taxon>
        <taxon>metagenomes</taxon>
        <taxon>ecological metagenomes</taxon>
    </lineage>
</organism>
<comment type="caution">
    <text evidence="1">The sequence shown here is derived from an EMBL/GenBank/DDBJ whole genome shotgun (WGS) entry which is preliminary data.</text>
</comment>
<proteinExistence type="predicted"/>
<protein>
    <submittedName>
        <fullName evidence="1">Uncharacterized protein</fullName>
    </submittedName>
</protein>
<accession>A0A0F9SS68</accession>
<evidence type="ECO:0000313" key="1">
    <source>
        <dbReference type="EMBL" id="KKN32048.1"/>
    </source>
</evidence>
<dbReference type="AlphaFoldDB" id="A0A0F9SS68"/>
<dbReference type="EMBL" id="LAZR01002280">
    <property type="protein sequence ID" value="KKN32048.1"/>
    <property type="molecule type" value="Genomic_DNA"/>
</dbReference>
<reference evidence="1" key="1">
    <citation type="journal article" date="2015" name="Nature">
        <title>Complex archaea that bridge the gap between prokaryotes and eukaryotes.</title>
        <authorList>
            <person name="Spang A."/>
            <person name="Saw J.H."/>
            <person name="Jorgensen S.L."/>
            <person name="Zaremba-Niedzwiedzka K."/>
            <person name="Martijn J."/>
            <person name="Lind A.E."/>
            <person name="van Eijk R."/>
            <person name="Schleper C."/>
            <person name="Guy L."/>
            <person name="Ettema T.J."/>
        </authorList>
    </citation>
    <scope>NUCLEOTIDE SEQUENCE</scope>
</reference>
<gene>
    <name evidence="1" type="ORF">LCGC14_0817720</name>
</gene>